<feature type="transmembrane region" description="Helical" evidence="2">
    <location>
        <begin position="163"/>
        <end position="181"/>
    </location>
</feature>
<keyword evidence="2" id="KW-0472">Membrane</keyword>
<evidence type="ECO:0000313" key="4">
    <source>
        <dbReference type="EMBL" id="CAE0837295.1"/>
    </source>
</evidence>
<feature type="signal peptide" evidence="3">
    <location>
        <begin position="1"/>
        <end position="23"/>
    </location>
</feature>
<evidence type="ECO:0000256" key="2">
    <source>
        <dbReference type="SAM" id="Phobius"/>
    </source>
</evidence>
<keyword evidence="2" id="KW-1133">Transmembrane helix</keyword>
<accession>A0A7S4GHI0</accession>
<name>A0A7S4GHI0_9EUGL</name>
<protein>
    <submittedName>
        <fullName evidence="4">Uncharacterized protein</fullName>
    </submittedName>
</protein>
<feature type="compositionally biased region" description="Basic and acidic residues" evidence="1">
    <location>
        <begin position="131"/>
        <end position="144"/>
    </location>
</feature>
<feature type="region of interest" description="Disordered" evidence="1">
    <location>
        <begin position="131"/>
        <end position="153"/>
    </location>
</feature>
<keyword evidence="2" id="KW-0812">Transmembrane</keyword>
<dbReference type="EMBL" id="HBJA01141131">
    <property type="protein sequence ID" value="CAE0837295.1"/>
    <property type="molecule type" value="Transcribed_RNA"/>
</dbReference>
<evidence type="ECO:0000256" key="3">
    <source>
        <dbReference type="SAM" id="SignalP"/>
    </source>
</evidence>
<keyword evidence="3" id="KW-0732">Signal</keyword>
<organism evidence="4">
    <name type="scientific">Eutreptiella gymnastica</name>
    <dbReference type="NCBI Taxonomy" id="73025"/>
    <lineage>
        <taxon>Eukaryota</taxon>
        <taxon>Discoba</taxon>
        <taxon>Euglenozoa</taxon>
        <taxon>Euglenida</taxon>
        <taxon>Spirocuta</taxon>
        <taxon>Euglenophyceae</taxon>
        <taxon>Eutreptiales</taxon>
        <taxon>Eutreptiaceae</taxon>
        <taxon>Eutreptiella</taxon>
    </lineage>
</organism>
<reference evidence="4" key="1">
    <citation type="submission" date="2021-01" db="EMBL/GenBank/DDBJ databases">
        <authorList>
            <person name="Corre E."/>
            <person name="Pelletier E."/>
            <person name="Niang G."/>
            <person name="Scheremetjew M."/>
            <person name="Finn R."/>
            <person name="Kale V."/>
            <person name="Holt S."/>
            <person name="Cochrane G."/>
            <person name="Meng A."/>
            <person name="Brown T."/>
            <person name="Cohen L."/>
        </authorList>
    </citation>
    <scope>NUCLEOTIDE SEQUENCE</scope>
    <source>
        <strain evidence="4">CCMP1594</strain>
    </source>
</reference>
<gene>
    <name evidence="4" type="ORF">EGYM00163_LOCUS48665</name>
</gene>
<proteinExistence type="predicted"/>
<dbReference type="AlphaFoldDB" id="A0A7S4GHI0"/>
<feature type="chain" id="PRO_5030567082" evidence="3">
    <location>
        <begin position="24"/>
        <end position="184"/>
    </location>
</feature>
<sequence length="184" mass="20374">MAGFARMPLIGMLILFALTLPEAKRLAPSHVAPVHDPSRGVVYVVKHWSSQHADAGRANGGYIEAHKSKSDGERLWYLRVYETRYTPGLERDVQDVFIKSMAMDAEHDRLVVEDERGVVYWVHLSDRTVTRASPERGGEGRPEPQTHMPGAGEGLRWVPARNALLVAAACGGLVVLLRWALVSN</sequence>
<evidence type="ECO:0000256" key="1">
    <source>
        <dbReference type="SAM" id="MobiDB-lite"/>
    </source>
</evidence>